<gene>
    <name evidence="1" type="ORF">DWW57_12065</name>
</gene>
<evidence type="ECO:0000313" key="2">
    <source>
        <dbReference type="Proteomes" id="UP000284243"/>
    </source>
</evidence>
<dbReference type="Proteomes" id="UP000284243">
    <property type="component" value="Unassembled WGS sequence"/>
</dbReference>
<name>A0A412TP95_9BACT</name>
<sequence length="276" mass="31297">MKKHLIYFVLISICIGCNNLQQEDEVISPSEKLQTKTSDHNKHLVTITTNLNEELILFPTIYSSDGISRNEEVVFRNRYVDTLNNWDSFWVMPYPVKGKKWVGIEGDYTAYDTSLDNNAGCPYFEGVINNRDISIHLIYEDSIPHTGGNSGSGGVTNPEDKPTEDINPSLILILYYAYTSGCYNNEYDLVFKIHSGLYTPEGIDMNPMYGEPFSITYAFAGQTSKTASLIPKSDHYILKVKVDPTLKDKTLFILSGEILIKKYNYLVKVESTILHF</sequence>
<comment type="caution">
    <text evidence="1">The sequence shown here is derived from an EMBL/GenBank/DDBJ whole genome shotgun (WGS) entry which is preliminary data.</text>
</comment>
<dbReference type="EMBL" id="QRYC01000017">
    <property type="protein sequence ID" value="RGU55460.1"/>
    <property type="molecule type" value="Genomic_DNA"/>
</dbReference>
<evidence type="ECO:0000313" key="1">
    <source>
        <dbReference type="EMBL" id="RGU55460.1"/>
    </source>
</evidence>
<reference evidence="1 2" key="1">
    <citation type="submission" date="2018-08" db="EMBL/GenBank/DDBJ databases">
        <title>A genome reference for cultivated species of the human gut microbiota.</title>
        <authorList>
            <person name="Zou Y."/>
            <person name="Xue W."/>
            <person name="Luo G."/>
        </authorList>
    </citation>
    <scope>NUCLEOTIDE SEQUENCE [LARGE SCALE GENOMIC DNA]</scope>
    <source>
        <strain evidence="1 2">AF16-14</strain>
    </source>
</reference>
<accession>A0A412TP95</accession>
<proteinExistence type="predicted"/>
<protein>
    <submittedName>
        <fullName evidence="1">Uncharacterized protein</fullName>
    </submittedName>
</protein>
<dbReference type="RefSeq" id="WP_046405143.1">
    <property type="nucleotide sequence ID" value="NZ_JADMSC010000054.1"/>
</dbReference>
<organism evidence="1 2">
    <name type="scientific">Odoribacter splanchnicus</name>
    <dbReference type="NCBI Taxonomy" id="28118"/>
    <lineage>
        <taxon>Bacteria</taxon>
        <taxon>Pseudomonadati</taxon>
        <taxon>Bacteroidota</taxon>
        <taxon>Bacteroidia</taxon>
        <taxon>Bacteroidales</taxon>
        <taxon>Odoribacteraceae</taxon>
        <taxon>Odoribacter</taxon>
    </lineage>
</organism>
<dbReference type="AlphaFoldDB" id="A0A412TP95"/>